<dbReference type="VEuPathDB" id="FungiDB:JI435_091550"/>
<organism evidence="2 3">
    <name type="scientific">Phaeosphaeria nodorum (strain SN15 / ATCC MYA-4574 / FGSC 10173)</name>
    <name type="common">Glume blotch fungus</name>
    <name type="synonym">Parastagonospora nodorum</name>
    <dbReference type="NCBI Taxonomy" id="321614"/>
    <lineage>
        <taxon>Eukaryota</taxon>
        <taxon>Fungi</taxon>
        <taxon>Dikarya</taxon>
        <taxon>Ascomycota</taxon>
        <taxon>Pezizomycotina</taxon>
        <taxon>Dothideomycetes</taxon>
        <taxon>Pleosporomycetidae</taxon>
        <taxon>Pleosporales</taxon>
        <taxon>Pleosporineae</taxon>
        <taxon>Phaeosphaeriaceae</taxon>
        <taxon>Parastagonospora</taxon>
    </lineage>
</organism>
<dbReference type="HOGENOM" id="CLU_1723025_0_0_1"/>
<dbReference type="Proteomes" id="UP000001055">
    <property type="component" value="Unassembled WGS sequence"/>
</dbReference>
<dbReference type="AlphaFoldDB" id="Q0UGF9"/>
<proteinExistence type="predicted"/>
<dbReference type="GeneID" id="5976358"/>
<dbReference type="InParanoid" id="Q0UGF9"/>
<feature type="region of interest" description="Disordered" evidence="1">
    <location>
        <begin position="112"/>
        <end position="152"/>
    </location>
</feature>
<evidence type="ECO:0000256" key="1">
    <source>
        <dbReference type="SAM" id="MobiDB-lite"/>
    </source>
</evidence>
<dbReference type="EMBL" id="CH445338">
    <property type="protein sequence ID" value="EAT83347.2"/>
    <property type="molecule type" value="Genomic_DNA"/>
</dbReference>
<accession>Q0UGF9</accession>
<dbReference type="RefSeq" id="XP_001799457.1">
    <property type="nucleotide sequence ID" value="XM_001799405.1"/>
</dbReference>
<evidence type="ECO:0000313" key="3">
    <source>
        <dbReference type="Proteomes" id="UP000001055"/>
    </source>
</evidence>
<protein>
    <submittedName>
        <fullName evidence="2">Uncharacterized protein</fullName>
    </submittedName>
</protein>
<gene>
    <name evidence="2" type="ORF">SNOG_09155</name>
</gene>
<name>Q0UGF9_PHANO</name>
<evidence type="ECO:0000313" key="2">
    <source>
        <dbReference type="EMBL" id="EAT83347.2"/>
    </source>
</evidence>
<reference evidence="3" key="1">
    <citation type="journal article" date="2007" name="Plant Cell">
        <title>Dothideomycete-plant interactions illuminated by genome sequencing and EST analysis of the wheat pathogen Stagonospora nodorum.</title>
        <authorList>
            <person name="Hane J.K."/>
            <person name="Lowe R.G."/>
            <person name="Solomon P.S."/>
            <person name="Tan K.C."/>
            <person name="Schoch C.L."/>
            <person name="Spatafora J.W."/>
            <person name="Crous P.W."/>
            <person name="Kodira C."/>
            <person name="Birren B.W."/>
            <person name="Galagan J.E."/>
            <person name="Torriani S.F."/>
            <person name="McDonald B.A."/>
            <person name="Oliver R.P."/>
        </authorList>
    </citation>
    <scope>NUCLEOTIDE SEQUENCE [LARGE SCALE GENOMIC DNA]</scope>
    <source>
        <strain evidence="3">SN15 / ATCC MYA-4574 / FGSC 10173</strain>
    </source>
</reference>
<sequence>MEHSNDDFPLPLYPLRPQGVSEQTEWAFGIFEYLRDAYIGVRRQQDVADARTLHLLQGLRRAARQFLDSFVRDCKELAYLTEMSPNQKLKLMIVLAGRADSILQEVENDLGLQPHDRRHHHPRTPPAPRIAGENERADKVQEEEKEEEGWRR</sequence>
<dbReference type="KEGG" id="pno:SNOG_09155"/>
<feature type="compositionally biased region" description="Basic and acidic residues" evidence="1">
    <location>
        <begin position="132"/>
        <end position="152"/>
    </location>
</feature>